<evidence type="ECO:0000259" key="2">
    <source>
        <dbReference type="Pfam" id="PF16927"/>
    </source>
</evidence>
<dbReference type="EMBL" id="RBZN01000018">
    <property type="protein sequence ID" value="RKQ16751.1"/>
    <property type="molecule type" value="Genomic_DNA"/>
</dbReference>
<accession>A0A494Z2U2</accession>
<keyword evidence="1" id="KW-0812">Transmembrane</keyword>
<dbReference type="AlphaFoldDB" id="A0A494Z2U2"/>
<evidence type="ECO:0000256" key="1">
    <source>
        <dbReference type="SAM" id="Phobius"/>
    </source>
</evidence>
<evidence type="ECO:0000313" key="3">
    <source>
        <dbReference type="EMBL" id="RKQ16751.1"/>
    </source>
</evidence>
<keyword evidence="1" id="KW-0472">Membrane</keyword>
<proteinExistence type="predicted"/>
<name>A0A494Z2U2_9BACL</name>
<reference evidence="3 4" key="1">
    <citation type="journal article" date="2016" name="Antonie Van Leeuwenhoek">
        <title>Lysinibacillus endophyticus sp. nov., an indole-3-acetic acid producing endophytic bacterium isolated from corn root (Zea mays cv. Xinken-5).</title>
        <authorList>
            <person name="Yu J."/>
            <person name="Guan X."/>
            <person name="Liu C."/>
            <person name="Xiang W."/>
            <person name="Yu Z."/>
            <person name="Liu X."/>
            <person name="Wang G."/>
        </authorList>
    </citation>
    <scope>NUCLEOTIDE SEQUENCE [LARGE SCALE GENOMIC DNA]</scope>
    <source>
        <strain evidence="3 4">DSM 100506</strain>
    </source>
</reference>
<feature type="transmembrane region" description="Helical" evidence="1">
    <location>
        <begin position="37"/>
        <end position="56"/>
    </location>
</feature>
<dbReference type="InterPro" id="IPR031621">
    <property type="entry name" value="HisKA_7TM"/>
</dbReference>
<gene>
    <name evidence="3" type="ORF">D8M03_09040</name>
</gene>
<keyword evidence="4" id="KW-1185">Reference proteome</keyword>
<dbReference type="Pfam" id="PF16927">
    <property type="entry name" value="HisKA_7TM"/>
    <property type="match status" value="1"/>
</dbReference>
<comment type="caution">
    <text evidence="3">The sequence shown here is derived from an EMBL/GenBank/DDBJ whole genome shotgun (WGS) entry which is preliminary data.</text>
</comment>
<evidence type="ECO:0000313" key="4">
    <source>
        <dbReference type="Proteomes" id="UP000272238"/>
    </source>
</evidence>
<sequence>MSYNFILSSILILFIFCYMILLNYAWQNRETPITISYGLGVLSAFFYTFGYAFQLLSTTVDQMMF</sequence>
<feature type="transmembrane region" description="Helical" evidence="1">
    <location>
        <begin position="6"/>
        <end position="25"/>
    </location>
</feature>
<protein>
    <recommendedName>
        <fullName evidence="2">Histidine kinase N-terminal 7TM region domain-containing protein</fullName>
    </recommendedName>
</protein>
<keyword evidence="1" id="KW-1133">Transmembrane helix</keyword>
<dbReference type="Proteomes" id="UP000272238">
    <property type="component" value="Unassembled WGS sequence"/>
</dbReference>
<organism evidence="3 4">
    <name type="scientific">Ureibacillus endophyticus</name>
    <dbReference type="NCBI Taxonomy" id="1978490"/>
    <lineage>
        <taxon>Bacteria</taxon>
        <taxon>Bacillati</taxon>
        <taxon>Bacillota</taxon>
        <taxon>Bacilli</taxon>
        <taxon>Bacillales</taxon>
        <taxon>Caryophanaceae</taxon>
        <taxon>Ureibacillus</taxon>
    </lineage>
</organism>
<feature type="domain" description="Histidine kinase N-terminal 7TM region" evidence="2">
    <location>
        <begin position="11"/>
        <end position="65"/>
    </location>
</feature>